<feature type="region of interest" description="Disordered" evidence="1">
    <location>
        <begin position="1"/>
        <end position="23"/>
    </location>
</feature>
<dbReference type="Bgee" id="ENSMMUG00000014908">
    <property type="expression patterns" value="Expressed in testis and 22 other cell types or tissues"/>
</dbReference>
<evidence type="ECO:0000313" key="3">
    <source>
        <dbReference type="Proteomes" id="UP000006718"/>
    </source>
</evidence>
<dbReference type="AlphaFoldDB" id="F6TVY5"/>
<dbReference type="Ensembl" id="ENSMMUT00000020914.3">
    <property type="protein sequence ID" value="ENSMMUP00000019563.3"/>
    <property type="gene ID" value="ENSMMUG00000014908.4"/>
</dbReference>
<reference evidence="2" key="4">
    <citation type="submission" date="2025-09" db="UniProtKB">
        <authorList>
            <consortium name="Ensembl"/>
        </authorList>
    </citation>
    <scope>IDENTIFICATION</scope>
    <source>
        <strain evidence="2">17573</strain>
    </source>
</reference>
<reference evidence="2" key="2">
    <citation type="submission" date="2019-01" db="EMBL/GenBank/DDBJ databases">
        <authorList>
            <person name="Graves T."/>
            <person name="Eichler E.E."/>
            <person name="Wilson R.K."/>
        </authorList>
    </citation>
    <scope>NUCLEOTIDE SEQUENCE [LARGE SCALE GENOMIC DNA]</scope>
    <source>
        <strain evidence="2">17573</strain>
    </source>
</reference>
<dbReference type="PaxDb" id="9544-ENSMMUP00000019563"/>
<dbReference type="PANTHER" id="PTHR38649">
    <property type="entry name" value="SPERMATOGENESIS-ASSOCIATED PROTEIN 33"/>
    <property type="match status" value="1"/>
</dbReference>
<proteinExistence type="predicted"/>
<dbReference type="InParanoid" id="F6TVY5"/>
<dbReference type="VEuPathDB" id="HostDB:ENSMMUG00000014908"/>
<organism evidence="2 3">
    <name type="scientific">Macaca mulatta</name>
    <name type="common">Rhesus macaque</name>
    <dbReference type="NCBI Taxonomy" id="9544"/>
    <lineage>
        <taxon>Eukaryota</taxon>
        <taxon>Metazoa</taxon>
        <taxon>Chordata</taxon>
        <taxon>Craniata</taxon>
        <taxon>Vertebrata</taxon>
        <taxon>Euteleostomi</taxon>
        <taxon>Mammalia</taxon>
        <taxon>Eutheria</taxon>
        <taxon>Euarchontoglires</taxon>
        <taxon>Primates</taxon>
        <taxon>Haplorrhini</taxon>
        <taxon>Catarrhini</taxon>
        <taxon>Cercopithecidae</taxon>
        <taxon>Cercopithecinae</taxon>
        <taxon>Macaca</taxon>
    </lineage>
</organism>
<sequence length="195" mass="21059">MVAGPARGAGRGCAARGRHGDARRAREDFLSVVQGCAAAEVRGPGLAPAGAVGSPMGLSKSKQKPRKGEEQKKESIYSVPKSKDKLMEKHSQEARQADRESEKPVDSLHPGSAAAKHPSPAASQEEKPDVKQKSSRKKVVVPQIIITRASNETLTSGSSSGSDQQRTIREQEDWGPYWRHRNPSTVDAYSSHLKE</sequence>
<reference evidence="2" key="3">
    <citation type="submission" date="2025-08" db="UniProtKB">
        <authorList>
            <consortium name="Ensembl"/>
        </authorList>
    </citation>
    <scope>IDENTIFICATION</scope>
    <source>
        <strain evidence="2">17573</strain>
    </source>
</reference>
<reference evidence="3" key="1">
    <citation type="journal article" date="2007" name="Science">
        <title>Evolutionary and biomedical insights from the rhesus macaque genome.</title>
        <authorList>
            <person name="Gibbs R.A."/>
            <person name="Rogers J."/>
            <person name="Katze M.G."/>
            <person name="Bumgarner R."/>
            <person name="Weinstock G.M."/>
            <person name="Mardis E.R."/>
            <person name="Remington K.A."/>
            <person name="Strausberg R.L."/>
            <person name="Venter J.C."/>
            <person name="Wilson R.K."/>
            <person name="Batzer M.A."/>
            <person name="Bustamante C.D."/>
            <person name="Eichler E.E."/>
            <person name="Hahn M.W."/>
            <person name="Hardison R.C."/>
            <person name="Makova K.D."/>
            <person name="Miller W."/>
            <person name="Milosavljevic A."/>
            <person name="Palermo R.E."/>
            <person name="Siepel A."/>
            <person name="Sikela J.M."/>
            <person name="Attaway T."/>
            <person name="Bell S."/>
            <person name="Bernard K.E."/>
            <person name="Buhay C.J."/>
            <person name="Chandrabose M.N."/>
            <person name="Dao M."/>
            <person name="Davis C."/>
            <person name="Delehaunty K.D."/>
            <person name="Ding Y."/>
            <person name="Dinh H.H."/>
            <person name="Dugan-Rocha S."/>
            <person name="Fulton L.A."/>
            <person name="Gabisi R.A."/>
            <person name="Garner T.T."/>
            <person name="Godfrey J."/>
            <person name="Hawes A.C."/>
            <person name="Hernandez J."/>
            <person name="Hines S."/>
            <person name="Holder M."/>
            <person name="Hume J."/>
            <person name="Jhangiani S.N."/>
            <person name="Joshi V."/>
            <person name="Khan Z.M."/>
            <person name="Kirkness E.F."/>
            <person name="Cree A."/>
            <person name="Fowler R.G."/>
            <person name="Lee S."/>
            <person name="Lewis L.R."/>
            <person name="Li Z."/>
            <person name="Liu Y.-S."/>
            <person name="Moore S.M."/>
            <person name="Muzny D."/>
            <person name="Nazareth L.V."/>
            <person name="Ngo D.N."/>
            <person name="Okwuonu G.O."/>
            <person name="Pai G."/>
            <person name="Parker D."/>
            <person name="Paul H.A."/>
            <person name="Pfannkoch C."/>
            <person name="Pohl C.S."/>
            <person name="Rogers Y.-H.C."/>
            <person name="Ruiz S.J."/>
            <person name="Sabo A."/>
            <person name="Santibanez J."/>
            <person name="Schneider B.W."/>
            <person name="Smith S.M."/>
            <person name="Sodergren E."/>
            <person name="Svatek A.F."/>
            <person name="Utterback T.R."/>
            <person name="Vattathil S."/>
            <person name="Warren W."/>
            <person name="White C.S."/>
            <person name="Chinwalla A.T."/>
            <person name="Feng Y."/>
            <person name="Halpern A.L."/>
            <person name="Hillier L.W."/>
            <person name="Huang X."/>
            <person name="Minx P."/>
            <person name="Nelson J.O."/>
            <person name="Pepin K.H."/>
            <person name="Qin X."/>
            <person name="Sutton G.G."/>
            <person name="Venter E."/>
            <person name="Walenz B.P."/>
            <person name="Wallis J.W."/>
            <person name="Worley K.C."/>
            <person name="Yang S.-P."/>
            <person name="Jones S.M."/>
            <person name="Marra M.A."/>
            <person name="Rocchi M."/>
            <person name="Schein J.E."/>
            <person name="Baertsch R."/>
            <person name="Clarke L."/>
            <person name="Csuros M."/>
            <person name="Glasscock J."/>
            <person name="Harris R.A."/>
            <person name="Havlak P."/>
            <person name="Jackson A.R."/>
            <person name="Jiang H."/>
            <person name="Liu Y."/>
            <person name="Messina D.N."/>
            <person name="Shen Y."/>
            <person name="Song H.X.-Z."/>
            <person name="Wylie T."/>
            <person name="Zhang L."/>
            <person name="Birney E."/>
            <person name="Han K."/>
            <person name="Konkel M.K."/>
            <person name="Lee J."/>
            <person name="Smit A.F.A."/>
            <person name="Ullmer B."/>
            <person name="Wang H."/>
            <person name="Xing J."/>
            <person name="Burhans R."/>
            <person name="Cheng Z."/>
            <person name="Karro J.E."/>
            <person name="Ma J."/>
            <person name="Raney B."/>
            <person name="She X."/>
            <person name="Cox M.J."/>
            <person name="Demuth J.P."/>
            <person name="Dumas L.J."/>
            <person name="Han S.-G."/>
            <person name="Hopkins J."/>
            <person name="Karimpour-Fard A."/>
            <person name="Kim Y.H."/>
            <person name="Pollack J.R."/>
            <person name="Vinar T."/>
            <person name="Addo-Quaye C."/>
            <person name="Degenhardt J."/>
            <person name="Denby A."/>
            <person name="Hubisz M.J."/>
            <person name="Indap A."/>
            <person name="Kosiol C."/>
            <person name="Lahn B.T."/>
            <person name="Lawson H.A."/>
            <person name="Marklein A."/>
            <person name="Nielsen R."/>
            <person name="Vallender E.J."/>
            <person name="Clark A.G."/>
            <person name="Ferguson B."/>
            <person name="Hernandez R.D."/>
            <person name="Hirani K."/>
            <person name="Kehrer-Sawatzki H."/>
            <person name="Kolb J."/>
            <person name="Patil S."/>
            <person name="Pu L.-L."/>
            <person name="Ren Y."/>
            <person name="Smith D.G."/>
            <person name="Wheeler D.A."/>
            <person name="Schenck I."/>
            <person name="Ball E.V."/>
            <person name="Chen R."/>
            <person name="Cooper D.N."/>
            <person name="Giardine B."/>
            <person name="Hsu F."/>
            <person name="Kent W.J."/>
            <person name="Lesk A."/>
            <person name="Nelson D.L."/>
            <person name="O'brien W.E."/>
            <person name="Pruefer K."/>
            <person name="Stenson P.D."/>
            <person name="Wallace J.C."/>
            <person name="Ke H."/>
            <person name="Liu X.-M."/>
            <person name="Wang P."/>
            <person name="Xiang A.P."/>
            <person name="Yang F."/>
            <person name="Barber G.P."/>
            <person name="Haussler D."/>
            <person name="Karolchik D."/>
            <person name="Kern A.D."/>
            <person name="Kuhn R.M."/>
            <person name="Smith K.E."/>
            <person name="Zwieg A.S."/>
        </authorList>
    </citation>
    <scope>NUCLEOTIDE SEQUENCE [LARGE SCALE GENOMIC DNA]</scope>
    <source>
        <strain evidence="3">17573</strain>
    </source>
</reference>
<evidence type="ECO:0000256" key="1">
    <source>
        <dbReference type="SAM" id="MobiDB-lite"/>
    </source>
</evidence>
<gene>
    <name evidence="2 4" type="primary">SPATA33</name>
</gene>
<dbReference type="GeneTree" id="ENSGT00390000014546"/>
<dbReference type="PANTHER" id="PTHR38649:SF1">
    <property type="entry name" value="SPERMATOGENESIS-ASSOCIATED PROTEIN 33"/>
    <property type="match status" value="1"/>
</dbReference>
<feature type="compositionally biased region" description="Low complexity" evidence="1">
    <location>
        <begin position="1"/>
        <end position="15"/>
    </location>
</feature>
<accession>F6TVY5</accession>
<protein>
    <submittedName>
        <fullName evidence="2">Spermatosis associated 33</fullName>
    </submittedName>
</protein>
<feature type="compositionally biased region" description="Polar residues" evidence="1">
    <location>
        <begin position="148"/>
        <end position="165"/>
    </location>
</feature>
<feature type="region of interest" description="Disordered" evidence="1">
    <location>
        <begin position="41"/>
        <end position="195"/>
    </location>
</feature>
<feature type="compositionally biased region" description="Low complexity" evidence="1">
    <location>
        <begin position="110"/>
        <end position="123"/>
    </location>
</feature>
<dbReference type="Pfam" id="PF15382">
    <property type="entry name" value="DUF4609"/>
    <property type="match status" value="1"/>
</dbReference>
<evidence type="ECO:0000313" key="2">
    <source>
        <dbReference type="Ensembl" id="ENSMMUP00000019563.3"/>
    </source>
</evidence>
<feature type="compositionally biased region" description="Basic and acidic residues" evidence="1">
    <location>
        <begin position="66"/>
        <end position="106"/>
    </location>
</feature>
<dbReference type="InterPro" id="IPR027930">
    <property type="entry name" value="DUF4609"/>
</dbReference>
<dbReference type="ExpressionAtlas" id="F6TVY5">
    <property type="expression patterns" value="baseline"/>
</dbReference>
<dbReference type="Proteomes" id="UP000006718">
    <property type="component" value="Chromosome 20"/>
</dbReference>
<dbReference type="eggNOG" id="ENOG502TF19">
    <property type="taxonomic scope" value="Eukaryota"/>
</dbReference>
<name>F6TVY5_MACMU</name>
<keyword evidence="3" id="KW-1185">Reference proteome</keyword>
<dbReference type="VGNC" id="VGNC:77999">
    <property type="gene designation" value="SPATA33"/>
</dbReference>
<evidence type="ECO:0000313" key="4">
    <source>
        <dbReference type="VGNC" id="VGNC:77999"/>
    </source>
</evidence>
<dbReference type="FunCoup" id="F6TVY5">
    <property type="interactions" value="57"/>
</dbReference>
<dbReference type="OMA" id="GPFYRHR"/>
<dbReference type="HOGENOM" id="CLU_162385_0_0_1"/>